<dbReference type="AlphaFoldDB" id="A0A3M7TQB9"/>
<keyword evidence="1" id="KW-0472">Membrane</keyword>
<evidence type="ECO:0000313" key="2">
    <source>
        <dbReference type="EMBL" id="RNA66879.1"/>
    </source>
</evidence>
<dbReference type="EMBL" id="RHIB01000003">
    <property type="protein sequence ID" value="RNA66879.1"/>
    <property type="molecule type" value="Genomic_DNA"/>
</dbReference>
<accession>A0A3M7TQB9</accession>
<keyword evidence="3" id="KW-1185">Reference proteome</keyword>
<organism evidence="2 3">
    <name type="scientific">Alteribacter keqinensis</name>
    <dbReference type="NCBI Taxonomy" id="2483800"/>
    <lineage>
        <taxon>Bacteria</taxon>
        <taxon>Bacillati</taxon>
        <taxon>Bacillota</taxon>
        <taxon>Bacilli</taxon>
        <taxon>Bacillales</taxon>
        <taxon>Bacillaceae</taxon>
        <taxon>Alteribacter</taxon>
    </lineage>
</organism>
<protein>
    <submittedName>
        <fullName evidence="2">Uncharacterized protein</fullName>
    </submittedName>
</protein>
<sequence>MSSFAKTMLLYVVGLPVFVTVMLVLTDVFRGRDLVLVSYVPNLSGIATGGIIAGFVMHNVKKLREGDA</sequence>
<dbReference type="RefSeq" id="WP_122900760.1">
    <property type="nucleotide sequence ID" value="NZ_RHIB01000003.1"/>
</dbReference>
<feature type="transmembrane region" description="Helical" evidence="1">
    <location>
        <begin position="9"/>
        <end position="29"/>
    </location>
</feature>
<gene>
    <name evidence="2" type="ORF">EBO34_16890</name>
</gene>
<comment type="caution">
    <text evidence="2">The sequence shown here is derived from an EMBL/GenBank/DDBJ whole genome shotgun (WGS) entry which is preliminary data.</text>
</comment>
<name>A0A3M7TQB9_9BACI</name>
<dbReference type="OrthoDB" id="2721708at2"/>
<keyword evidence="1" id="KW-1133">Transmembrane helix</keyword>
<evidence type="ECO:0000256" key="1">
    <source>
        <dbReference type="SAM" id="Phobius"/>
    </source>
</evidence>
<reference evidence="2 3" key="1">
    <citation type="submission" date="2018-10" db="EMBL/GenBank/DDBJ databases">
        <title>Bacillus Keqinensis sp. nov., a moderately halophilic bacterium isolated from a saline-alkaline lake.</title>
        <authorList>
            <person name="Wang H."/>
        </authorList>
    </citation>
    <scope>NUCLEOTIDE SEQUENCE [LARGE SCALE GENOMIC DNA]</scope>
    <source>
        <strain evidence="2 3">KQ-3</strain>
    </source>
</reference>
<feature type="transmembrane region" description="Helical" evidence="1">
    <location>
        <begin position="35"/>
        <end position="56"/>
    </location>
</feature>
<evidence type="ECO:0000313" key="3">
    <source>
        <dbReference type="Proteomes" id="UP000278746"/>
    </source>
</evidence>
<proteinExistence type="predicted"/>
<keyword evidence="1" id="KW-0812">Transmembrane</keyword>
<dbReference type="Proteomes" id="UP000278746">
    <property type="component" value="Unassembled WGS sequence"/>
</dbReference>